<protein>
    <submittedName>
        <fullName evidence="1">Uncharacterized protein</fullName>
    </submittedName>
</protein>
<evidence type="ECO:0000313" key="2">
    <source>
        <dbReference type="Proteomes" id="UP000594118"/>
    </source>
</evidence>
<evidence type="ECO:0000313" key="1">
    <source>
        <dbReference type="EMBL" id="QOL79666.1"/>
    </source>
</evidence>
<proteinExistence type="predicted"/>
<gene>
    <name evidence="1" type="ORF">F3W81_01795</name>
</gene>
<dbReference type="EMBL" id="CP045201">
    <property type="protein sequence ID" value="QOL79666.1"/>
    <property type="molecule type" value="Genomic_DNA"/>
</dbReference>
<dbReference type="AlphaFoldDB" id="A0A7L9WJX0"/>
<dbReference type="Proteomes" id="UP000594118">
    <property type="component" value="Chromosome"/>
</dbReference>
<organism evidence="1 2">
    <name type="scientific">Pseudooceanicola spongiae</name>
    <dbReference type="NCBI Taxonomy" id="2613965"/>
    <lineage>
        <taxon>Bacteria</taxon>
        <taxon>Pseudomonadati</taxon>
        <taxon>Pseudomonadota</taxon>
        <taxon>Alphaproteobacteria</taxon>
        <taxon>Rhodobacterales</taxon>
        <taxon>Paracoccaceae</taxon>
        <taxon>Pseudooceanicola</taxon>
    </lineage>
</organism>
<name>A0A7L9WJX0_9RHOB</name>
<reference evidence="1 2" key="1">
    <citation type="submission" date="2019-10" db="EMBL/GenBank/DDBJ databases">
        <title>Pseudopuniceibacterium sp. HQ09 islated from Antarctica.</title>
        <authorList>
            <person name="Liao L."/>
            <person name="Su S."/>
            <person name="Chen B."/>
            <person name="Yu Y."/>
        </authorList>
    </citation>
    <scope>NUCLEOTIDE SEQUENCE [LARGE SCALE GENOMIC DNA]</scope>
    <source>
        <strain evidence="1 2">HQ09</strain>
    </source>
</reference>
<dbReference type="KEGG" id="pshq:F3W81_01795"/>
<dbReference type="RefSeq" id="WP_193081955.1">
    <property type="nucleotide sequence ID" value="NZ_CP045201.1"/>
</dbReference>
<keyword evidence="2" id="KW-1185">Reference proteome</keyword>
<sequence length="147" mass="16698">MTEDLKTETKRDRVRRLLLTPMAELGFRFPKAVSAEDGQRKLDRIGELARAGQAPSWHLPEKTRVVSCEWRTTKHGTFAQTESAGMLSYVSLGKLREVEVKYCPITNQNRPGDAAALRREDLAWWGALLELRDSFRIYGGLTSYVVT</sequence>
<accession>A0A7L9WJX0</accession>